<comment type="caution">
    <text evidence="2">The sequence shown here is derived from an EMBL/GenBank/DDBJ whole genome shotgun (WGS) entry which is preliminary data.</text>
</comment>
<dbReference type="AlphaFoldDB" id="A0A109MSI7"/>
<proteinExistence type="predicted"/>
<feature type="coiled-coil region" evidence="1">
    <location>
        <begin position="237"/>
        <end position="264"/>
    </location>
</feature>
<name>A0A109MSI7_9BACI</name>
<reference evidence="2 3" key="1">
    <citation type="submission" date="2015-11" db="EMBL/GenBank/DDBJ databases">
        <title>Genome Sequence of Bacillus simplex strain VanAntwerpen2.</title>
        <authorList>
            <person name="Couger M.B."/>
        </authorList>
    </citation>
    <scope>NUCLEOTIDE SEQUENCE [LARGE SCALE GENOMIC DNA]</scope>
    <source>
        <strain evidence="2 3">VanAntwerpen02</strain>
    </source>
</reference>
<evidence type="ECO:0000256" key="1">
    <source>
        <dbReference type="SAM" id="Coils"/>
    </source>
</evidence>
<organism evidence="2 3">
    <name type="scientific">Peribacillus simplex</name>
    <dbReference type="NCBI Taxonomy" id="1478"/>
    <lineage>
        <taxon>Bacteria</taxon>
        <taxon>Bacillati</taxon>
        <taxon>Bacillota</taxon>
        <taxon>Bacilli</taxon>
        <taxon>Bacillales</taxon>
        <taxon>Bacillaceae</taxon>
        <taxon>Peribacillus</taxon>
    </lineage>
</organism>
<dbReference type="Gene3D" id="1.20.120.1450">
    <property type="match status" value="1"/>
</dbReference>
<dbReference type="EMBL" id="LNNH01000055">
    <property type="protein sequence ID" value="KWW11349.1"/>
    <property type="molecule type" value="Genomic_DNA"/>
</dbReference>
<sequence>MLNITDDKSQLKRLIEKKAQHPYLLKFIQKPSLDEDKLLLLWGLFNDLDVKSEKRDQYITSTMLVQIALDTHEIVSNSVEGPELPEVLKNRQLQVLAGDYYSGLYYQVLASVGNVEMIRILSSAIKKINDNKIILYQQRSIKDVRSLVTTIKAIEASLIHKLAVYYKQPAWIDVSEDFLLLSRLHAEKGHYLKTGRSIIFDILREMPSDGSNDQEELAPQKEQQVRFRFEKCLGDARKSLERSMQKLMKTDDELRERVKVLMEQTASIANSYVKEG</sequence>
<gene>
    <name evidence="2" type="ORF">AS888_02105</name>
</gene>
<evidence type="ECO:0000313" key="3">
    <source>
        <dbReference type="Proteomes" id="UP000064189"/>
    </source>
</evidence>
<evidence type="ECO:0008006" key="4">
    <source>
        <dbReference type="Google" id="ProtNLM"/>
    </source>
</evidence>
<dbReference type="Pfam" id="PF07307">
    <property type="entry name" value="HEPPP_synt_1"/>
    <property type="match status" value="1"/>
</dbReference>
<protein>
    <recommendedName>
        <fullName evidence="4">Heptaprenyl diphosphate synthase</fullName>
    </recommendedName>
</protein>
<dbReference type="GO" id="GO:0009234">
    <property type="term" value="P:menaquinone biosynthetic process"/>
    <property type="evidence" value="ECO:0007669"/>
    <property type="project" value="InterPro"/>
</dbReference>
<accession>A0A109MSI7</accession>
<keyword evidence="1" id="KW-0175">Coiled coil</keyword>
<evidence type="ECO:0000313" key="2">
    <source>
        <dbReference type="EMBL" id="KWW11349.1"/>
    </source>
</evidence>
<keyword evidence="3" id="KW-1185">Reference proteome</keyword>
<dbReference type="RefSeq" id="WP_061144289.1">
    <property type="nucleotide sequence ID" value="NZ_LNNH01000055.1"/>
</dbReference>
<dbReference type="InterPro" id="IPR009920">
    <property type="entry name" value="HEPPP_synth_su1"/>
</dbReference>
<dbReference type="Proteomes" id="UP000064189">
    <property type="component" value="Unassembled WGS sequence"/>
</dbReference>